<evidence type="ECO:0000259" key="2">
    <source>
        <dbReference type="Pfam" id="PF01551"/>
    </source>
</evidence>
<feature type="domain" description="M23ase beta-sheet core" evidence="2">
    <location>
        <begin position="210"/>
        <end position="300"/>
    </location>
</feature>
<dbReference type="RefSeq" id="WP_341419782.1">
    <property type="nucleotide sequence ID" value="NZ_JBBPCC010000033.1"/>
</dbReference>
<accession>A0ABU9DVA7</accession>
<keyword evidence="3" id="KW-0378">Hydrolase</keyword>
<organism evidence="3 4">
    <name type="scientific">Paenibacillus filicis</name>
    <dbReference type="NCBI Taxonomy" id="669464"/>
    <lineage>
        <taxon>Bacteria</taxon>
        <taxon>Bacillati</taxon>
        <taxon>Bacillota</taxon>
        <taxon>Bacilli</taxon>
        <taxon>Bacillales</taxon>
        <taxon>Paenibacillaceae</taxon>
        <taxon>Paenibacillus</taxon>
    </lineage>
</organism>
<protein>
    <submittedName>
        <fullName evidence="3">M23 family metallopeptidase</fullName>
        <ecNumber evidence="3">3.4.-.-</ecNumber>
    </submittedName>
</protein>
<dbReference type="PANTHER" id="PTHR21666">
    <property type="entry name" value="PEPTIDASE-RELATED"/>
    <property type="match status" value="1"/>
</dbReference>
<dbReference type="EMBL" id="JBBPCC010000033">
    <property type="protein sequence ID" value="MEK8132644.1"/>
    <property type="molecule type" value="Genomic_DNA"/>
</dbReference>
<dbReference type="EC" id="3.4.-.-" evidence="3"/>
<dbReference type="Pfam" id="PF01551">
    <property type="entry name" value="Peptidase_M23"/>
    <property type="match status" value="1"/>
</dbReference>
<dbReference type="InterPro" id="IPR050570">
    <property type="entry name" value="Cell_wall_metabolism_enzyme"/>
</dbReference>
<evidence type="ECO:0000313" key="4">
    <source>
        <dbReference type="Proteomes" id="UP001469365"/>
    </source>
</evidence>
<dbReference type="CDD" id="cd12797">
    <property type="entry name" value="M23_peptidase"/>
    <property type="match status" value="1"/>
</dbReference>
<feature type="region of interest" description="Disordered" evidence="1">
    <location>
        <begin position="24"/>
        <end position="43"/>
    </location>
</feature>
<dbReference type="PANTHER" id="PTHR21666:SF270">
    <property type="entry name" value="MUREIN HYDROLASE ACTIVATOR ENVC"/>
    <property type="match status" value="1"/>
</dbReference>
<evidence type="ECO:0000256" key="1">
    <source>
        <dbReference type="SAM" id="MobiDB-lite"/>
    </source>
</evidence>
<evidence type="ECO:0000313" key="3">
    <source>
        <dbReference type="EMBL" id="MEK8132644.1"/>
    </source>
</evidence>
<comment type="caution">
    <text evidence="3">The sequence shown here is derived from an EMBL/GenBank/DDBJ whole genome shotgun (WGS) entry which is preliminary data.</text>
</comment>
<sequence>MIMLWIKVATAGLLLLGLGGHTQLQNKEEPPVETSSGMRTGAGSSVIQAEEIAEALIRQEYDQVYNQTSEPFREMISAADFAKAVQSFSSDVKTWNPNSDLKVNGGRYITWANPEGTKGLIAQLGPDGIIAGLQMVPLKQFPQTDMAFTQQEFSLPVEGDWLVFWGGENVLSNYHYEVKEQRYAYDWIQIRDGYSYDGDPFKNESYYAFGQKVTAPRDGRVAHVVNDIPDNEPVGTMNPDVPAGNMVVIDHGDGTYSFLAHLKKGSATVKVGDLVAKGDLIGLCGNSGNSSEPHLHVQVSDHVDLFSGKSLRIKWERGLEPRQGEVVHGKPSINE</sequence>
<dbReference type="InterPro" id="IPR016047">
    <property type="entry name" value="M23ase_b-sheet_dom"/>
</dbReference>
<gene>
    <name evidence="3" type="ORF">WMW72_32660</name>
</gene>
<proteinExistence type="predicted"/>
<dbReference type="Gene3D" id="2.70.70.10">
    <property type="entry name" value="Glucose Permease (Domain IIA)"/>
    <property type="match status" value="1"/>
</dbReference>
<keyword evidence="4" id="KW-1185">Reference proteome</keyword>
<dbReference type="Proteomes" id="UP001469365">
    <property type="component" value="Unassembled WGS sequence"/>
</dbReference>
<name>A0ABU9DVA7_9BACL</name>
<reference evidence="3 4" key="1">
    <citation type="submission" date="2024-04" db="EMBL/GenBank/DDBJ databases">
        <title>draft genome sequnece of Paenibacillus filicis.</title>
        <authorList>
            <person name="Kim D.-U."/>
        </authorList>
    </citation>
    <scope>NUCLEOTIDE SEQUENCE [LARGE SCALE GENOMIC DNA]</scope>
    <source>
        <strain evidence="3 4">KACC14197</strain>
    </source>
</reference>
<feature type="compositionally biased region" description="Polar residues" evidence="1">
    <location>
        <begin position="33"/>
        <end position="43"/>
    </location>
</feature>
<dbReference type="GO" id="GO:0016787">
    <property type="term" value="F:hydrolase activity"/>
    <property type="evidence" value="ECO:0007669"/>
    <property type="project" value="UniProtKB-KW"/>
</dbReference>
<dbReference type="InterPro" id="IPR011055">
    <property type="entry name" value="Dup_hybrid_motif"/>
</dbReference>
<dbReference type="SUPFAM" id="SSF51261">
    <property type="entry name" value="Duplicated hybrid motif"/>
    <property type="match status" value="1"/>
</dbReference>